<evidence type="ECO:0000256" key="6">
    <source>
        <dbReference type="ARBA" id="ARBA00012384"/>
    </source>
</evidence>
<dbReference type="Pfam" id="PF02744">
    <property type="entry name" value="GalP_UDP_tr_C"/>
    <property type="match status" value="1"/>
</dbReference>
<proteinExistence type="inferred from homology"/>
<dbReference type="CDD" id="cd00866">
    <property type="entry name" value="PEBP_euk"/>
    <property type="match status" value="1"/>
</dbReference>
<keyword evidence="10 15" id="KW-0479">Metal-binding</keyword>
<dbReference type="SUPFAM" id="SSF54197">
    <property type="entry name" value="HIT-like"/>
    <property type="match status" value="2"/>
</dbReference>
<dbReference type="PROSITE" id="PS00117">
    <property type="entry name" value="GAL_P_UDP_TRANSF_I"/>
    <property type="match status" value="1"/>
</dbReference>
<dbReference type="InterPro" id="IPR036265">
    <property type="entry name" value="HIT-like_sf"/>
</dbReference>
<evidence type="ECO:0000313" key="22">
    <source>
        <dbReference type="Proteomes" id="UP000215127"/>
    </source>
</evidence>
<evidence type="ECO:0000256" key="14">
    <source>
        <dbReference type="ARBA" id="ARBA00023277"/>
    </source>
</evidence>
<dbReference type="STRING" id="1276538.A0A1X7RU51"/>
<evidence type="ECO:0000256" key="5">
    <source>
        <dbReference type="ARBA" id="ARBA00011738"/>
    </source>
</evidence>
<dbReference type="GO" id="GO:0005737">
    <property type="term" value="C:cytoplasm"/>
    <property type="evidence" value="ECO:0007669"/>
    <property type="project" value="TreeGrafter"/>
</dbReference>
<evidence type="ECO:0000256" key="12">
    <source>
        <dbReference type="ARBA" id="ARBA00023004"/>
    </source>
</evidence>
<keyword evidence="8 15" id="KW-0808">Transferase</keyword>
<keyword evidence="13 15" id="KW-0299">Galactose metabolism</keyword>
<keyword evidence="16" id="KW-0175">Coiled coil</keyword>
<dbReference type="PANTHER" id="PTHR11943:SF1">
    <property type="entry name" value="GALACTOSE-1-PHOSPHATE URIDYLYLTRANSFERASE"/>
    <property type="match status" value="1"/>
</dbReference>
<dbReference type="SUPFAM" id="SSF49777">
    <property type="entry name" value="PEBP-like"/>
    <property type="match status" value="1"/>
</dbReference>
<evidence type="ECO:0000313" key="21">
    <source>
        <dbReference type="EMBL" id="SMQ50956.1"/>
    </source>
</evidence>
<dbReference type="Gene3D" id="3.90.280.10">
    <property type="entry name" value="PEBP-like"/>
    <property type="match status" value="1"/>
</dbReference>
<feature type="region of interest" description="Disordered" evidence="17">
    <location>
        <begin position="261"/>
        <end position="286"/>
    </location>
</feature>
<feature type="coiled-coil region" evidence="16">
    <location>
        <begin position="570"/>
        <end position="597"/>
    </location>
</feature>
<evidence type="ECO:0000256" key="18">
    <source>
        <dbReference type="SAM" id="SignalP"/>
    </source>
</evidence>
<dbReference type="InterPro" id="IPR001937">
    <property type="entry name" value="GalP_UDPtransf1"/>
</dbReference>
<dbReference type="Gene3D" id="3.30.428.10">
    <property type="entry name" value="HIT-like"/>
    <property type="match status" value="2"/>
</dbReference>
<evidence type="ECO:0000259" key="19">
    <source>
        <dbReference type="Pfam" id="PF01087"/>
    </source>
</evidence>
<dbReference type="NCBIfam" id="TIGR00209">
    <property type="entry name" value="galT_1"/>
    <property type="match status" value="1"/>
</dbReference>
<dbReference type="FunFam" id="3.30.428.10:FF:000009">
    <property type="entry name" value="Galactose-1-phosphate uridylyltransferase"/>
    <property type="match status" value="1"/>
</dbReference>
<name>A0A1X7RU51_ZYMT9</name>
<feature type="signal peptide" evidence="18">
    <location>
        <begin position="1"/>
        <end position="16"/>
    </location>
</feature>
<evidence type="ECO:0000256" key="1">
    <source>
        <dbReference type="ARBA" id="ARBA00001107"/>
    </source>
</evidence>
<keyword evidence="12" id="KW-0408">Iron</keyword>
<evidence type="ECO:0000256" key="15">
    <source>
        <dbReference type="RuleBase" id="RU000506"/>
    </source>
</evidence>
<comment type="subunit">
    <text evidence="5">Homodimer.</text>
</comment>
<dbReference type="InterPro" id="IPR019779">
    <property type="entry name" value="GalP_UDPtransf1_His-AS"/>
</dbReference>
<evidence type="ECO:0000256" key="10">
    <source>
        <dbReference type="ARBA" id="ARBA00022723"/>
    </source>
</evidence>
<dbReference type="AlphaFoldDB" id="A0A1X7RU51"/>
<dbReference type="FunFam" id="3.30.428.10:FF:000001">
    <property type="entry name" value="Galactose-1-phosphate uridylyltransferase"/>
    <property type="match status" value="1"/>
</dbReference>
<evidence type="ECO:0000256" key="3">
    <source>
        <dbReference type="ARBA" id="ARBA00004947"/>
    </source>
</evidence>
<feature type="chain" id="PRO_5013390303" description="Galactose-1-phosphate uridylyltransferase" evidence="18">
    <location>
        <begin position="17"/>
        <end position="674"/>
    </location>
</feature>
<sequence>MQFLSLFAFVATTVSAAAIESRQVCPVTPLLELVKIRTAFVSAQLVPVTPAQFRPMGPNANLENTFDPLLSVSVTYGRKAVTLGNTFSFAETVLEPAISFTAERLVNPYTTKYTIIMADPDAPSPTTSILTNFLHLIVSDAQPVCVADQERKTVAPYLLPAPSLTPHRYAFFVYRQPPGYVAPPPLQNLLGVVRAGFNVTKYADDNGLEGPIGGNFYREGLANFLGGIGHFYRDEINLAPLPLADDPLLTPTDRSLRNAQGVKASDFPQASPVPAPTARSSSIRQSLDTCCHKPDMQKDILDDISHRRYNPLRGSWVLVSPHRTKRPWQGQKEEPSKNILPTYDPSCYLCPGNKRAQGDSNPQYESTFVFVNDYSAVKEEQTEYHPPKENGTLACRLLRAEGTTGKCYVITFSPEHNLTLADMQPQDIMPVINTWTKIYTSHLDPHSPLLRATGSISNGNGIHTPTQQFRYMQIFENKGSAMGCSNPHPHGQCWATTSLPEEPSLEIQHLQEYRTNQSGAHMLVDYAKLESETGERTVYENESFWAGCPWWATWPFEIMVIAKAHRRALVDFSQREKEDLAETIAEVTRRYDNLFETNFPYSMGLHQAPLSGTDEEIEASHFHIHFYPPLLRSATVRKFLVGYEMMAEPQRDITPEQAAKRLRDCGGELYRRKL</sequence>
<dbReference type="InterPro" id="IPR005849">
    <property type="entry name" value="GalP_Utransf_N"/>
</dbReference>
<dbReference type="InterPro" id="IPR036610">
    <property type="entry name" value="PEBP-like_sf"/>
</dbReference>
<dbReference type="Pfam" id="PF01161">
    <property type="entry name" value="PBP"/>
    <property type="match status" value="1"/>
</dbReference>
<gene>
    <name evidence="21" type="ORF">ZT3D7_G6109</name>
</gene>
<reference evidence="21 22" key="1">
    <citation type="submission" date="2016-06" db="EMBL/GenBank/DDBJ databases">
        <authorList>
            <person name="Kjaerup R.B."/>
            <person name="Dalgaard T.S."/>
            <person name="Juul-Madsen H.R."/>
        </authorList>
    </citation>
    <scope>NUCLEOTIDE SEQUENCE [LARGE SCALE GENOMIC DNA]</scope>
</reference>
<evidence type="ECO:0000256" key="16">
    <source>
        <dbReference type="SAM" id="Coils"/>
    </source>
</evidence>
<keyword evidence="14 15" id="KW-0119">Carbohydrate metabolism</keyword>
<keyword evidence="11" id="KW-0862">Zinc</keyword>
<dbReference type="PANTHER" id="PTHR11943">
    <property type="entry name" value="GALACTOSE-1-PHOSPHATE URIDYLYLTRANSFERASE"/>
    <property type="match status" value="1"/>
</dbReference>
<keyword evidence="22" id="KW-1185">Reference proteome</keyword>
<dbReference type="UniPathway" id="UPA00214"/>
<organism evidence="21 22">
    <name type="scientific">Zymoseptoria tritici (strain ST99CH_3D7)</name>
    <dbReference type="NCBI Taxonomy" id="1276538"/>
    <lineage>
        <taxon>Eukaryota</taxon>
        <taxon>Fungi</taxon>
        <taxon>Dikarya</taxon>
        <taxon>Ascomycota</taxon>
        <taxon>Pezizomycotina</taxon>
        <taxon>Dothideomycetes</taxon>
        <taxon>Dothideomycetidae</taxon>
        <taxon>Mycosphaerellales</taxon>
        <taxon>Mycosphaerellaceae</taxon>
        <taxon>Zymoseptoria</taxon>
    </lineage>
</organism>
<dbReference type="Pfam" id="PF01087">
    <property type="entry name" value="GalP_UDP_transf"/>
    <property type="match status" value="1"/>
</dbReference>
<dbReference type="InterPro" id="IPR035810">
    <property type="entry name" value="PEBP_euk"/>
</dbReference>
<dbReference type="GO" id="GO:0033499">
    <property type="term" value="P:galactose catabolic process via UDP-galactose, Leloir pathway"/>
    <property type="evidence" value="ECO:0007669"/>
    <property type="project" value="TreeGrafter"/>
</dbReference>
<dbReference type="GO" id="GO:0008108">
    <property type="term" value="F:UDP-glucose:hexose-1-phosphate uridylyltransferase activity"/>
    <property type="evidence" value="ECO:0007669"/>
    <property type="project" value="UniProtKB-EC"/>
</dbReference>
<dbReference type="GO" id="GO:0008270">
    <property type="term" value="F:zinc ion binding"/>
    <property type="evidence" value="ECO:0007669"/>
    <property type="project" value="InterPro"/>
</dbReference>
<dbReference type="InterPro" id="IPR005850">
    <property type="entry name" value="GalP_Utransf_C"/>
</dbReference>
<evidence type="ECO:0000256" key="7">
    <source>
        <dbReference type="ARBA" id="ARBA00016340"/>
    </source>
</evidence>
<comment type="cofactor">
    <cofactor evidence="2">
        <name>Zn(2+)</name>
        <dbReference type="ChEBI" id="CHEBI:29105"/>
    </cofactor>
</comment>
<evidence type="ECO:0000256" key="8">
    <source>
        <dbReference type="ARBA" id="ARBA00022679"/>
    </source>
</evidence>
<dbReference type="EC" id="2.7.7.12" evidence="6 15"/>
<feature type="domain" description="Galactose-1-phosphate uridyl transferase N-terminal" evidence="19">
    <location>
        <begin position="303"/>
        <end position="500"/>
    </location>
</feature>
<comment type="catalytic activity">
    <reaction evidence="1 15">
        <text>alpha-D-galactose 1-phosphate + UDP-alpha-D-glucose = alpha-D-glucose 1-phosphate + UDP-alpha-D-galactose</text>
        <dbReference type="Rhea" id="RHEA:13989"/>
        <dbReference type="ChEBI" id="CHEBI:58336"/>
        <dbReference type="ChEBI" id="CHEBI:58601"/>
        <dbReference type="ChEBI" id="CHEBI:58885"/>
        <dbReference type="ChEBI" id="CHEBI:66914"/>
        <dbReference type="EC" id="2.7.7.12"/>
    </reaction>
</comment>
<evidence type="ECO:0000256" key="4">
    <source>
        <dbReference type="ARBA" id="ARBA00010951"/>
    </source>
</evidence>
<dbReference type="CDD" id="cd00608">
    <property type="entry name" value="GalT"/>
    <property type="match status" value="1"/>
</dbReference>
<evidence type="ECO:0000256" key="11">
    <source>
        <dbReference type="ARBA" id="ARBA00022833"/>
    </source>
</evidence>
<evidence type="ECO:0000256" key="17">
    <source>
        <dbReference type="SAM" id="MobiDB-lite"/>
    </source>
</evidence>
<evidence type="ECO:0000256" key="9">
    <source>
        <dbReference type="ARBA" id="ARBA00022695"/>
    </source>
</evidence>
<dbReference type="InterPro" id="IPR008914">
    <property type="entry name" value="PEBP"/>
</dbReference>
<keyword evidence="18" id="KW-0732">Signal</keyword>
<protein>
    <recommendedName>
        <fullName evidence="7 15">Galactose-1-phosphate uridylyltransferase</fullName>
        <ecNumber evidence="6 15">2.7.7.12</ecNumber>
    </recommendedName>
</protein>
<feature type="domain" description="Galactose-1-phosphate uridyl transferase C-terminal" evidence="20">
    <location>
        <begin position="507"/>
        <end position="664"/>
    </location>
</feature>
<accession>A0A1X7RU51</accession>
<dbReference type="EMBL" id="LT853696">
    <property type="protein sequence ID" value="SMQ50956.1"/>
    <property type="molecule type" value="Genomic_DNA"/>
</dbReference>
<evidence type="ECO:0000256" key="2">
    <source>
        <dbReference type="ARBA" id="ARBA00001947"/>
    </source>
</evidence>
<comment type="pathway">
    <text evidence="3 15">Carbohydrate metabolism; galactose metabolism.</text>
</comment>
<evidence type="ECO:0000256" key="13">
    <source>
        <dbReference type="ARBA" id="ARBA00023144"/>
    </source>
</evidence>
<evidence type="ECO:0000259" key="20">
    <source>
        <dbReference type="Pfam" id="PF02744"/>
    </source>
</evidence>
<dbReference type="Proteomes" id="UP000215127">
    <property type="component" value="Chromosome 5"/>
</dbReference>
<keyword evidence="9 15" id="KW-0548">Nucleotidyltransferase</keyword>
<comment type="similarity">
    <text evidence="4 15">Belongs to the galactose-1-phosphate uridylyltransferase type 1 family.</text>
</comment>